<dbReference type="EMBL" id="CAFZ01000026">
    <property type="protein sequence ID" value="CCA68105.1"/>
    <property type="molecule type" value="Genomic_DNA"/>
</dbReference>
<feature type="compositionally biased region" description="Low complexity" evidence="2">
    <location>
        <begin position="248"/>
        <end position="264"/>
    </location>
</feature>
<gene>
    <name evidence="4" type="ORF">PIIN_01973</name>
</gene>
<feature type="region of interest" description="Disordered" evidence="2">
    <location>
        <begin position="129"/>
        <end position="151"/>
    </location>
</feature>
<feature type="domain" description="HMG box" evidence="3">
    <location>
        <begin position="58"/>
        <end position="129"/>
    </location>
</feature>
<organism evidence="4 5">
    <name type="scientific">Serendipita indica (strain DSM 11827)</name>
    <name type="common">Root endophyte fungus</name>
    <name type="synonym">Piriformospora indica</name>
    <dbReference type="NCBI Taxonomy" id="1109443"/>
    <lineage>
        <taxon>Eukaryota</taxon>
        <taxon>Fungi</taxon>
        <taxon>Dikarya</taxon>
        <taxon>Basidiomycota</taxon>
        <taxon>Agaricomycotina</taxon>
        <taxon>Agaricomycetes</taxon>
        <taxon>Sebacinales</taxon>
        <taxon>Serendipitaceae</taxon>
        <taxon>Serendipita</taxon>
    </lineage>
</organism>
<evidence type="ECO:0000259" key="3">
    <source>
        <dbReference type="PROSITE" id="PS50118"/>
    </source>
</evidence>
<dbReference type="STRING" id="1109443.G4T9W2"/>
<reference evidence="4 5" key="1">
    <citation type="journal article" date="2011" name="PLoS Pathog.">
        <title>Endophytic Life Strategies Decoded by Genome and Transcriptome Analyses of the Mutualistic Root Symbiont Piriformospora indica.</title>
        <authorList>
            <person name="Zuccaro A."/>
            <person name="Lahrmann U."/>
            <person name="Guldener U."/>
            <person name="Langen G."/>
            <person name="Pfiffi S."/>
            <person name="Biedenkopf D."/>
            <person name="Wong P."/>
            <person name="Samans B."/>
            <person name="Grimm C."/>
            <person name="Basiewicz M."/>
            <person name="Murat C."/>
            <person name="Martin F."/>
            <person name="Kogel K.H."/>
        </authorList>
    </citation>
    <scope>NUCLEOTIDE SEQUENCE [LARGE SCALE GENOMIC DNA]</scope>
    <source>
        <strain evidence="4 5">DSM 11827</strain>
    </source>
</reference>
<feature type="region of interest" description="Disordered" evidence="2">
    <location>
        <begin position="192"/>
        <end position="276"/>
    </location>
</feature>
<dbReference type="InParanoid" id="G4T9W2"/>
<dbReference type="PROSITE" id="PS50118">
    <property type="entry name" value="HMG_BOX_2"/>
    <property type="match status" value="1"/>
</dbReference>
<dbReference type="InterPro" id="IPR036910">
    <property type="entry name" value="HMG_box_dom_sf"/>
</dbReference>
<dbReference type="Proteomes" id="UP000007148">
    <property type="component" value="Unassembled WGS sequence"/>
</dbReference>
<feature type="compositionally biased region" description="Polar residues" evidence="2">
    <location>
        <begin position="192"/>
        <end position="204"/>
    </location>
</feature>
<name>G4T9W2_SERID</name>
<dbReference type="OMA" id="ERTSHTK"/>
<keyword evidence="1" id="KW-0539">Nucleus</keyword>
<feature type="compositionally biased region" description="Low complexity" evidence="2">
    <location>
        <begin position="332"/>
        <end position="349"/>
    </location>
</feature>
<comment type="caution">
    <text evidence="4">The sequence shown here is derived from an EMBL/GenBank/DDBJ whole genome shotgun (WGS) entry which is preliminary data.</text>
</comment>
<dbReference type="Gene3D" id="1.10.30.10">
    <property type="entry name" value="High mobility group box domain"/>
    <property type="match status" value="1"/>
</dbReference>
<dbReference type="eggNOG" id="ENOG502SFDN">
    <property type="taxonomic scope" value="Eukaryota"/>
</dbReference>
<evidence type="ECO:0000313" key="5">
    <source>
        <dbReference type="Proteomes" id="UP000007148"/>
    </source>
</evidence>
<keyword evidence="5" id="KW-1185">Reference proteome</keyword>
<dbReference type="CDD" id="cd01389">
    <property type="entry name" value="HMG-box_ROX1-like"/>
    <property type="match status" value="1"/>
</dbReference>
<dbReference type="SMART" id="SM00398">
    <property type="entry name" value="HMG"/>
    <property type="match status" value="1"/>
</dbReference>
<dbReference type="OrthoDB" id="6247875at2759"/>
<feature type="compositionally biased region" description="Basic and acidic residues" evidence="2">
    <location>
        <begin position="133"/>
        <end position="151"/>
    </location>
</feature>
<protein>
    <recommendedName>
        <fullName evidence="3">HMG box domain-containing protein</fullName>
    </recommendedName>
</protein>
<feature type="compositionally biased region" description="Polar residues" evidence="2">
    <location>
        <begin position="237"/>
        <end position="247"/>
    </location>
</feature>
<dbReference type="SUPFAM" id="SSF47095">
    <property type="entry name" value="HMG-box"/>
    <property type="match status" value="1"/>
</dbReference>
<keyword evidence="1" id="KW-0238">DNA-binding</keyword>
<accession>G4T9W2</accession>
<dbReference type="HOGENOM" id="CLU_559110_0_0_1"/>
<dbReference type="GO" id="GO:0003677">
    <property type="term" value="F:DNA binding"/>
    <property type="evidence" value="ECO:0007669"/>
    <property type="project" value="UniProtKB-UniRule"/>
</dbReference>
<feature type="region of interest" description="Disordered" evidence="2">
    <location>
        <begin position="327"/>
        <end position="364"/>
    </location>
</feature>
<dbReference type="InterPro" id="IPR009071">
    <property type="entry name" value="HMG_box_dom"/>
</dbReference>
<evidence type="ECO:0000256" key="1">
    <source>
        <dbReference type="PROSITE-ProRule" id="PRU00267"/>
    </source>
</evidence>
<evidence type="ECO:0000256" key="2">
    <source>
        <dbReference type="SAM" id="MobiDB-lite"/>
    </source>
</evidence>
<feature type="DNA-binding region" description="HMG box" evidence="1">
    <location>
        <begin position="58"/>
        <end position="129"/>
    </location>
</feature>
<dbReference type="AlphaFoldDB" id="G4T9W2"/>
<sequence length="488" mass="53913">MAVRPVSPVPSSLNAHKEIILDSSESTTGLWFIPPNLALPPRNQRGPSHSRRRPMNHVPRPRNAFILFRSHFYAMNVLPSELDFCKDHRQISRIVSIIWAKLTEVHKSRFFALVEEEQLAHQRLFPTYQIPNKDSKDTGKERTSHTKTKVDVEENPAKLTAEELQCREIAALVLQGICGPELATKIQDIIQTHQQRPRTTNAAGSSPAPSSPSPHPTPRMTRALLSKSKKQKKRMSPPSSTPHASTYRSLSRSPSPSISVSSLPAAKHRSPLSLEKGSKNSLTAVYARLANPPRRARASAVYTMDYDSDSADADGLERMDITSGIPPSLITLRGSPPSSLLSTSNIPSSAGKASEAVTPSRESSLVPVSNFEANRVQLDCSEALETEDPIHWSFEDEMGTASNSCSLEPEDSMDPLSHTEADSCDSSESLEREFFAQRGRTPFDPEDLTCYGPAFTIVPYEHSILAMIQRANQEFAQYESVSPAQLHM</sequence>
<feature type="region of interest" description="Disordered" evidence="2">
    <location>
        <begin position="400"/>
        <end position="428"/>
    </location>
</feature>
<evidence type="ECO:0000313" key="4">
    <source>
        <dbReference type="EMBL" id="CCA68105.1"/>
    </source>
</evidence>
<dbReference type="GO" id="GO:0005634">
    <property type="term" value="C:nucleus"/>
    <property type="evidence" value="ECO:0007669"/>
    <property type="project" value="UniProtKB-UniRule"/>
</dbReference>
<proteinExistence type="predicted"/>